<keyword evidence="12" id="KW-1185">Reference proteome</keyword>
<dbReference type="Ensembl" id="ENSLLET00000049419.1">
    <property type="protein sequence ID" value="ENSLLEP00000047556.1"/>
    <property type="gene ID" value="ENSLLEG00000030046.1"/>
</dbReference>
<dbReference type="InterPro" id="IPR008717">
    <property type="entry name" value="Noggin"/>
</dbReference>
<keyword evidence="3 7" id="KW-0217">Developmental protein</keyword>
<accession>A0A8C5WLN0</accession>
<evidence type="ECO:0000256" key="2">
    <source>
        <dbReference type="ARBA" id="ARBA00007480"/>
    </source>
</evidence>
<dbReference type="GO" id="GO:0001649">
    <property type="term" value="P:osteoblast differentiation"/>
    <property type="evidence" value="ECO:0007669"/>
    <property type="project" value="TreeGrafter"/>
</dbReference>
<evidence type="ECO:0000256" key="4">
    <source>
        <dbReference type="ARBA" id="ARBA00022525"/>
    </source>
</evidence>
<keyword evidence="7" id="KW-0221">Differentiation</keyword>
<comment type="subcellular location">
    <subcellularLocation>
        <location evidence="1 7">Secreted</location>
    </subcellularLocation>
</comment>
<evidence type="ECO:0000313" key="12">
    <source>
        <dbReference type="Proteomes" id="UP000694569"/>
    </source>
</evidence>
<comment type="similarity">
    <text evidence="2 7">Belongs to the noggin family.</text>
</comment>
<dbReference type="PIRSF" id="PIRSF008129">
    <property type="entry name" value="Noggin"/>
    <property type="match status" value="1"/>
</dbReference>
<evidence type="ECO:0000256" key="5">
    <source>
        <dbReference type="ARBA" id="ARBA00022729"/>
    </source>
</evidence>
<keyword evidence="4 7" id="KW-0964">Secreted</keyword>
<keyword evidence="8" id="KW-1015">Disulfide bond</keyword>
<dbReference type="AlphaFoldDB" id="A0A8C5WLN0"/>
<organism evidence="11 12">
    <name type="scientific">Leptobrachium leishanense</name>
    <name type="common">Leishan spiny toad</name>
    <dbReference type="NCBI Taxonomy" id="445787"/>
    <lineage>
        <taxon>Eukaryota</taxon>
        <taxon>Metazoa</taxon>
        <taxon>Chordata</taxon>
        <taxon>Craniata</taxon>
        <taxon>Vertebrata</taxon>
        <taxon>Euteleostomi</taxon>
        <taxon>Amphibia</taxon>
        <taxon>Batrachia</taxon>
        <taxon>Anura</taxon>
        <taxon>Pelobatoidea</taxon>
        <taxon>Megophryidae</taxon>
        <taxon>Leptobrachium</taxon>
    </lineage>
</organism>
<comment type="subunit">
    <text evidence="7">Homodimer.</text>
</comment>
<dbReference type="OrthoDB" id="5950649at2759"/>
<evidence type="ECO:0000313" key="11">
    <source>
        <dbReference type="Ensembl" id="ENSLLEP00000047556.1"/>
    </source>
</evidence>
<evidence type="ECO:0000256" key="7">
    <source>
        <dbReference type="PIRNR" id="PIRNR008129"/>
    </source>
</evidence>
<dbReference type="Proteomes" id="UP000694569">
    <property type="component" value="Unplaced"/>
</dbReference>
<dbReference type="Gene3D" id="2.10.90.10">
    <property type="entry name" value="Cystine-knot cytokines"/>
    <property type="match status" value="1"/>
</dbReference>
<dbReference type="Pfam" id="PF05806">
    <property type="entry name" value="Noggin"/>
    <property type="match status" value="1"/>
</dbReference>
<evidence type="ECO:0000256" key="8">
    <source>
        <dbReference type="PIRSR" id="PIRSR008129-1"/>
    </source>
</evidence>
<sequence>MKRINLPQVVLLCSCLVLVHHSGTCQPYLRLRPSPSDNLPVKEIIEHPDPEQDPKEQDMDERTLRKKLGSNFDPNFMAVVLPGVVNASSQDLLTRSKSLGTLPVDLKKMDLNEAPYGGRIRMGKKARRKFLQWLWAYTYCPVLYTWKDLGVRFWPRFIKEGHCFSEKSCSLPEGMFCKPVKSVTKTFLRWYCQGWSRQRFCTWIPVQYPIISECKCSC</sequence>
<evidence type="ECO:0000256" key="6">
    <source>
        <dbReference type="ARBA" id="ARBA00023188"/>
    </source>
</evidence>
<protein>
    <recommendedName>
        <fullName evidence="7">Noggin</fullName>
    </recommendedName>
</protein>
<reference evidence="11" key="2">
    <citation type="submission" date="2025-09" db="UniProtKB">
        <authorList>
            <consortium name="Ensembl"/>
        </authorList>
    </citation>
    <scope>IDENTIFICATION</scope>
</reference>
<evidence type="ECO:0000256" key="10">
    <source>
        <dbReference type="SAM" id="SignalP"/>
    </source>
</evidence>
<dbReference type="GO" id="GO:0009953">
    <property type="term" value="P:dorsal/ventral pattern formation"/>
    <property type="evidence" value="ECO:0007669"/>
    <property type="project" value="TreeGrafter"/>
</dbReference>
<dbReference type="GO" id="GO:0051216">
    <property type="term" value="P:cartilage development"/>
    <property type="evidence" value="ECO:0007669"/>
    <property type="project" value="UniProtKB-UniRule"/>
</dbReference>
<feature type="disulfide bond" evidence="8">
    <location>
        <begin position="192"/>
        <end position="201"/>
    </location>
</feature>
<evidence type="ECO:0000256" key="3">
    <source>
        <dbReference type="ARBA" id="ARBA00022473"/>
    </source>
</evidence>
<dbReference type="FunFam" id="1.10.287.520:FF:000002">
    <property type="entry name" value="Noggin"/>
    <property type="match status" value="1"/>
</dbReference>
<feature type="disulfide bond" evidence="8">
    <location>
        <begin position="169"/>
        <end position="216"/>
    </location>
</feature>
<dbReference type="GO" id="GO:0005615">
    <property type="term" value="C:extracellular space"/>
    <property type="evidence" value="ECO:0007669"/>
    <property type="project" value="TreeGrafter"/>
</dbReference>
<feature type="chain" id="PRO_5034876055" description="Noggin" evidence="10">
    <location>
        <begin position="26"/>
        <end position="218"/>
    </location>
</feature>
<reference evidence="11" key="1">
    <citation type="submission" date="2025-08" db="UniProtKB">
        <authorList>
            <consortium name="Ensembl"/>
        </authorList>
    </citation>
    <scope>IDENTIFICATION</scope>
</reference>
<dbReference type="Gene3D" id="1.10.287.520">
    <property type="entry name" value="Helix hairpin bin"/>
    <property type="match status" value="1"/>
</dbReference>
<dbReference type="GO" id="GO:0045596">
    <property type="term" value="P:negative regulation of cell differentiation"/>
    <property type="evidence" value="ECO:0007669"/>
    <property type="project" value="InterPro"/>
</dbReference>
<dbReference type="PROSITE" id="PS51257">
    <property type="entry name" value="PROKAR_LIPOPROTEIN"/>
    <property type="match status" value="1"/>
</dbReference>
<keyword evidence="6 7" id="KW-0891">Chondrogenesis</keyword>
<dbReference type="PANTHER" id="PTHR10494">
    <property type="entry name" value="BONE MORPHOGENETIC PROTEIN INHIBITOR, NOGGIN"/>
    <property type="match status" value="1"/>
</dbReference>
<name>A0A8C5WLN0_9ANUR</name>
<proteinExistence type="inferred from homology"/>
<feature type="signal peptide" evidence="10">
    <location>
        <begin position="1"/>
        <end position="25"/>
    </location>
</feature>
<evidence type="ECO:0000256" key="1">
    <source>
        <dbReference type="ARBA" id="ARBA00004613"/>
    </source>
</evidence>
<keyword evidence="5 10" id="KW-0732">Signal</keyword>
<feature type="region of interest" description="Disordered" evidence="9">
    <location>
        <begin position="39"/>
        <end position="60"/>
    </location>
</feature>
<dbReference type="GeneTree" id="ENSGT00390000006009"/>
<feature type="disulfide bond" evidence="8">
    <location>
        <begin position="140"/>
        <end position="177"/>
    </location>
</feature>
<dbReference type="SUPFAM" id="SSF57501">
    <property type="entry name" value="Cystine-knot cytokines"/>
    <property type="match status" value="1"/>
</dbReference>
<feature type="disulfide bond" evidence="8">
    <location>
        <begin position="163"/>
        <end position="214"/>
    </location>
</feature>
<evidence type="ECO:0000256" key="9">
    <source>
        <dbReference type="SAM" id="MobiDB-lite"/>
    </source>
</evidence>
<feature type="compositionally biased region" description="Basic and acidic residues" evidence="9">
    <location>
        <begin position="43"/>
        <end position="60"/>
    </location>
</feature>
<dbReference type="GO" id="GO:0030514">
    <property type="term" value="P:negative regulation of BMP signaling pathway"/>
    <property type="evidence" value="ECO:0007669"/>
    <property type="project" value="InterPro"/>
</dbReference>
<dbReference type="InterPro" id="IPR029034">
    <property type="entry name" value="Cystine-knot_cytokine"/>
</dbReference>
<dbReference type="PANTHER" id="PTHR10494:SF4">
    <property type="entry name" value="NOGGIN"/>
    <property type="match status" value="1"/>
</dbReference>